<feature type="region of interest" description="Disordered" evidence="1">
    <location>
        <begin position="220"/>
        <end position="241"/>
    </location>
</feature>
<dbReference type="SUPFAM" id="SSF52540">
    <property type="entry name" value="P-loop containing nucleoside triphosphate hydrolases"/>
    <property type="match status" value="1"/>
</dbReference>
<dbReference type="EMBL" id="JAUFPN010000078">
    <property type="protein sequence ID" value="MDN3564324.1"/>
    <property type="molecule type" value="Genomic_DNA"/>
</dbReference>
<evidence type="ECO:0000256" key="1">
    <source>
        <dbReference type="SAM" id="MobiDB-lite"/>
    </source>
</evidence>
<gene>
    <name evidence="2" type="ORF">QWZ14_08080</name>
</gene>
<organism evidence="2 3">
    <name type="scientific">Paeniroseomonas aquatica</name>
    <dbReference type="NCBI Taxonomy" id="373043"/>
    <lineage>
        <taxon>Bacteria</taxon>
        <taxon>Pseudomonadati</taxon>
        <taxon>Pseudomonadota</taxon>
        <taxon>Alphaproteobacteria</taxon>
        <taxon>Acetobacterales</taxon>
        <taxon>Acetobacteraceae</taxon>
        <taxon>Paeniroseomonas</taxon>
    </lineage>
</organism>
<evidence type="ECO:0000313" key="3">
    <source>
        <dbReference type="Proteomes" id="UP001529369"/>
    </source>
</evidence>
<keyword evidence="3" id="KW-1185">Reference proteome</keyword>
<evidence type="ECO:0000313" key="2">
    <source>
        <dbReference type="EMBL" id="MDN3564324.1"/>
    </source>
</evidence>
<comment type="caution">
    <text evidence="2">The sequence shown here is derived from an EMBL/GenBank/DDBJ whole genome shotgun (WGS) entry which is preliminary data.</text>
</comment>
<feature type="compositionally biased region" description="Polar residues" evidence="1">
    <location>
        <begin position="566"/>
        <end position="578"/>
    </location>
</feature>
<feature type="region of interest" description="Disordered" evidence="1">
    <location>
        <begin position="559"/>
        <end position="598"/>
    </location>
</feature>
<protein>
    <submittedName>
        <fullName evidence="2">AAA family ATPase</fullName>
    </submittedName>
</protein>
<sequence>MPILRPNGEPGEPVAKMAAVDTVHTYFGYRGERLGHVVRGPKNHSGNKLVRQVAWCRNVHLSDGSIREGWTYVSFPEPRAVYNAHLVSDAREDGRPTRYLIVEGEKCADRGAALPGWTVVGWIGGSHAWHKTDWSLIAEGVDVALWPDADTSGVGSKTMLDLAQHLAALGCSTLRWIEPPAGAPNKWDLADAVDKDDWSAERLAAFVDAALPWRPASTAEPASLSMAPDSEGGRLPPGMPPCPPPRDKILSEAEKVSLRQFGVRRRSFLNVMKAPAPQLNFALPGMLRGTVGLLVGAGASGKSWAMLQTLISMAAGIDIWSLWSDISDKILSLPAPPGRCLYLAAEDPQEIVDWRIHHLANNALERLRDANLDVNKFLDLIDANLMAYSLYGAGPENAFAIAPSRTETAIQRGPLYENVVQSGFGALITGIDTLARVSTSLEEREGKDMGQVIELAESLTVDTGRANVLFAHHVTKASVTNGQAEEQQAVSGSRKLSDHARWQANMGTMDANTAKVREIDDGDRRKWVKIVGAKMNYAENEGSRWWRRGEHGILVGGFSPPEAPKASNSVGYTSTGSTAGPRASSVRLERMRREAADD</sequence>
<dbReference type="InterPro" id="IPR027417">
    <property type="entry name" value="P-loop_NTPase"/>
</dbReference>
<dbReference type="Pfam" id="PF13481">
    <property type="entry name" value="AAA_25"/>
    <property type="match status" value="1"/>
</dbReference>
<feature type="compositionally biased region" description="Basic and acidic residues" evidence="1">
    <location>
        <begin position="587"/>
        <end position="598"/>
    </location>
</feature>
<accession>A0ABT8A3M4</accession>
<proteinExistence type="predicted"/>
<dbReference type="Proteomes" id="UP001529369">
    <property type="component" value="Unassembled WGS sequence"/>
</dbReference>
<reference evidence="3" key="1">
    <citation type="journal article" date="2019" name="Int. J. Syst. Evol. Microbiol.">
        <title>The Global Catalogue of Microorganisms (GCM) 10K type strain sequencing project: providing services to taxonomists for standard genome sequencing and annotation.</title>
        <authorList>
            <consortium name="The Broad Institute Genomics Platform"/>
            <consortium name="The Broad Institute Genome Sequencing Center for Infectious Disease"/>
            <person name="Wu L."/>
            <person name="Ma J."/>
        </authorList>
    </citation>
    <scope>NUCLEOTIDE SEQUENCE [LARGE SCALE GENOMIC DNA]</scope>
    <source>
        <strain evidence="3">CECT 7131</strain>
    </source>
</reference>
<dbReference type="RefSeq" id="WP_290316119.1">
    <property type="nucleotide sequence ID" value="NZ_JAUFPN010000078.1"/>
</dbReference>
<name>A0ABT8A3M4_9PROT</name>
<dbReference type="Gene3D" id="3.40.50.300">
    <property type="entry name" value="P-loop containing nucleotide triphosphate hydrolases"/>
    <property type="match status" value="1"/>
</dbReference>